<protein>
    <submittedName>
        <fullName evidence="1">Uncharacterized protein</fullName>
    </submittedName>
</protein>
<reference evidence="1" key="1">
    <citation type="submission" date="2021-01" db="EMBL/GenBank/DDBJ databases">
        <authorList>
            <consortium name="Genoscope - CEA"/>
            <person name="William W."/>
        </authorList>
    </citation>
    <scope>NUCLEOTIDE SEQUENCE</scope>
</reference>
<comment type="caution">
    <text evidence="1">The sequence shown here is derived from an EMBL/GenBank/DDBJ whole genome shotgun (WGS) entry which is preliminary data.</text>
</comment>
<sequence length="88" mass="10578">MTLKNFLLLKKSLREKDTLVVNENLFFKHILETQNYSQFVICQVNFKIDLRDIKQRILQIQTKQFRQIVKYNRCFGQQLQKTGALSQN</sequence>
<evidence type="ECO:0000313" key="2">
    <source>
        <dbReference type="Proteomes" id="UP000692954"/>
    </source>
</evidence>
<dbReference type="AlphaFoldDB" id="A0A8S1KNN7"/>
<dbReference type="Proteomes" id="UP000692954">
    <property type="component" value="Unassembled WGS sequence"/>
</dbReference>
<name>A0A8S1KNN7_9CILI</name>
<keyword evidence="2" id="KW-1185">Reference proteome</keyword>
<proteinExistence type="predicted"/>
<dbReference type="EMBL" id="CAJJDN010000009">
    <property type="protein sequence ID" value="CAD8055623.1"/>
    <property type="molecule type" value="Genomic_DNA"/>
</dbReference>
<gene>
    <name evidence="1" type="ORF">PSON_ATCC_30995.1.T0090336</name>
</gene>
<evidence type="ECO:0000313" key="1">
    <source>
        <dbReference type="EMBL" id="CAD8055623.1"/>
    </source>
</evidence>
<organism evidence="1 2">
    <name type="scientific">Paramecium sonneborni</name>
    <dbReference type="NCBI Taxonomy" id="65129"/>
    <lineage>
        <taxon>Eukaryota</taxon>
        <taxon>Sar</taxon>
        <taxon>Alveolata</taxon>
        <taxon>Ciliophora</taxon>
        <taxon>Intramacronucleata</taxon>
        <taxon>Oligohymenophorea</taxon>
        <taxon>Peniculida</taxon>
        <taxon>Parameciidae</taxon>
        <taxon>Paramecium</taxon>
    </lineage>
</organism>
<accession>A0A8S1KNN7</accession>